<keyword evidence="3" id="KW-1185">Reference proteome</keyword>
<evidence type="ECO:0000313" key="3">
    <source>
        <dbReference type="Proteomes" id="UP001257234"/>
    </source>
</evidence>
<comment type="caution">
    <text evidence="2">The sequence shown here is derived from an EMBL/GenBank/DDBJ whole genome shotgun (WGS) entry which is preliminary data.</text>
</comment>
<dbReference type="InterPro" id="IPR003787">
    <property type="entry name" value="Sulphur_relay_DsrE/F-like"/>
</dbReference>
<evidence type="ECO:0000256" key="1">
    <source>
        <dbReference type="SAM" id="SignalP"/>
    </source>
</evidence>
<dbReference type="Pfam" id="PF02635">
    <property type="entry name" value="DsrE"/>
    <property type="match status" value="1"/>
</dbReference>
<protein>
    <submittedName>
        <fullName evidence="2">DsrE family protein</fullName>
    </submittedName>
</protein>
<dbReference type="RefSeq" id="WP_309561733.1">
    <property type="nucleotide sequence ID" value="NZ_JAVJIU010000003.1"/>
</dbReference>
<proteinExistence type="predicted"/>
<accession>A0ABU1ER46</accession>
<feature type="chain" id="PRO_5045803173" evidence="1">
    <location>
        <begin position="19"/>
        <end position="178"/>
    </location>
</feature>
<dbReference type="EMBL" id="JAVJIU010000003">
    <property type="protein sequence ID" value="MDR5590862.1"/>
    <property type="molecule type" value="Genomic_DNA"/>
</dbReference>
<dbReference type="Proteomes" id="UP001257234">
    <property type="component" value="Unassembled WGS sequence"/>
</dbReference>
<sequence>MKKMIFAFLIMLTCQVNSQEAEPGNVITSYGKTFDVKSPEFKTDTTSVLKVVFDVDRPFKASEPNALIETAARFLNMHEKAGVNPRNMKVALVIHGKAVKDVLKDEYYQDTYTEETSNPNSGLIKELANNGVEIILCGQSAAFYKVTREKAMDEVKYSLSAMTALVQLQNDGYQLIKF</sequence>
<organism evidence="2 3">
    <name type="scientific">Christiangramia sediminicola</name>
    <dbReference type="NCBI Taxonomy" id="3073267"/>
    <lineage>
        <taxon>Bacteria</taxon>
        <taxon>Pseudomonadati</taxon>
        <taxon>Bacteroidota</taxon>
        <taxon>Flavobacteriia</taxon>
        <taxon>Flavobacteriales</taxon>
        <taxon>Flavobacteriaceae</taxon>
        <taxon>Christiangramia</taxon>
    </lineage>
</organism>
<evidence type="ECO:0000313" key="2">
    <source>
        <dbReference type="EMBL" id="MDR5590862.1"/>
    </source>
</evidence>
<dbReference type="Gene3D" id="3.40.1260.10">
    <property type="entry name" value="DsrEFH-like"/>
    <property type="match status" value="1"/>
</dbReference>
<dbReference type="PANTHER" id="PTHR37691">
    <property type="entry name" value="BLR3518 PROTEIN"/>
    <property type="match status" value="1"/>
</dbReference>
<keyword evidence="1" id="KW-0732">Signal</keyword>
<dbReference type="SUPFAM" id="SSF75169">
    <property type="entry name" value="DsrEFH-like"/>
    <property type="match status" value="1"/>
</dbReference>
<dbReference type="InterPro" id="IPR027396">
    <property type="entry name" value="DsrEFH-like"/>
</dbReference>
<gene>
    <name evidence="2" type="ORF">RE431_09425</name>
</gene>
<name>A0ABU1ER46_9FLAO</name>
<feature type="signal peptide" evidence="1">
    <location>
        <begin position="1"/>
        <end position="18"/>
    </location>
</feature>
<reference evidence="3" key="1">
    <citation type="submission" date="2023-07" db="EMBL/GenBank/DDBJ databases">
        <title>Christiangramia sp. SM2212., a novel bacterium of the family Flavobacteriaceae isolated from the sea sediment.</title>
        <authorList>
            <person name="Wang J."/>
            <person name="Zhang X."/>
        </authorList>
    </citation>
    <scope>NUCLEOTIDE SEQUENCE [LARGE SCALE GENOMIC DNA]</scope>
    <source>
        <strain evidence="3">SM2212</strain>
    </source>
</reference>
<dbReference type="PANTHER" id="PTHR37691:SF1">
    <property type="entry name" value="BLR3518 PROTEIN"/>
    <property type="match status" value="1"/>
</dbReference>